<reference evidence="3 4" key="1">
    <citation type="journal article" date="2024" name="Science">
        <title>Giant polyketide synthase enzymes in the biosynthesis of giant marine polyether toxins.</title>
        <authorList>
            <person name="Fallon T.R."/>
            <person name="Shende V.V."/>
            <person name="Wierzbicki I.H."/>
            <person name="Pendleton A.L."/>
            <person name="Watervoot N.F."/>
            <person name="Auber R.P."/>
            <person name="Gonzalez D.J."/>
            <person name="Wisecaver J.H."/>
            <person name="Moore B.S."/>
        </authorList>
    </citation>
    <scope>NUCLEOTIDE SEQUENCE [LARGE SCALE GENOMIC DNA]</scope>
    <source>
        <strain evidence="3 4">12B1</strain>
    </source>
</reference>
<protein>
    <recommendedName>
        <fullName evidence="2">ShKT domain-containing protein</fullName>
    </recommendedName>
</protein>
<dbReference type="Proteomes" id="UP001515480">
    <property type="component" value="Unassembled WGS sequence"/>
</dbReference>
<dbReference type="PANTHER" id="PTHR21724:SF109">
    <property type="entry name" value="SHKT DOMAIN-CONTAINING PROTEIN"/>
    <property type="match status" value="1"/>
</dbReference>
<dbReference type="SMART" id="SM00254">
    <property type="entry name" value="ShKT"/>
    <property type="match status" value="4"/>
</dbReference>
<evidence type="ECO:0000313" key="4">
    <source>
        <dbReference type="Proteomes" id="UP001515480"/>
    </source>
</evidence>
<dbReference type="PANTHER" id="PTHR21724">
    <property type="entry name" value="SHKT DOMAIN-CONTAINING PROTEIN"/>
    <property type="match status" value="1"/>
</dbReference>
<feature type="region of interest" description="Disordered" evidence="1">
    <location>
        <begin position="291"/>
        <end position="331"/>
    </location>
</feature>
<dbReference type="EMBL" id="JBGBPQ010000025">
    <property type="protein sequence ID" value="KAL1499640.1"/>
    <property type="molecule type" value="Genomic_DNA"/>
</dbReference>
<feature type="domain" description="ShKT" evidence="2">
    <location>
        <begin position="72"/>
        <end position="106"/>
    </location>
</feature>
<gene>
    <name evidence="3" type="ORF">AB1Y20_011838</name>
</gene>
<dbReference type="PROSITE" id="PS51670">
    <property type="entry name" value="SHKT"/>
    <property type="match status" value="3"/>
</dbReference>
<name>A0AB34IK95_PRYPA</name>
<accession>A0AB34IK95</accession>
<dbReference type="InterPro" id="IPR003582">
    <property type="entry name" value="ShKT_dom"/>
</dbReference>
<sequence length="399" mass="41328">MLEACPLSCDVCSEAAALAAVRSRLLSRAGCTDRHEACAAWAARGDCARLDAVRAACAASCGSCGEASRAACDDIDAQCAGWAEVGECARNPEAMGRSCARSCGLCEGGGGEEEGKEGGEGAAAAVAAVLCLDSRPDCPGWALSGECGRNPAVPRACPKSCGRCAPHRTPTTREKSAPTASDSLPADSLPADGEASPSSRGEALLPLPARTPCKDEAEPDVCRSWAEAGECTRNLRSMHAACRKTQTHAAEDGHWSLESWSRLSVVTNLVLTCALLYVCVRKLGCRPCRRRRAAPPLASPPRRRAPSKGSARSAKGSPRGGGSGDEKATAASASTTMRYVVPLASLRGMPQADQLIGMIEPTEAHSAHSSREIDVPAACAATNQSDTAYRDSYIIKVGS</sequence>
<dbReference type="Pfam" id="PF01549">
    <property type="entry name" value="ShK"/>
    <property type="match status" value="4"/>
</dbReference>
<proteinExistence type="predicted"/>
<evidence type="ECO:0000313" key="3">
    <source>
        <dbReference type="EMBL" id="KAL1499640.1"/>
    </source>
</evidence>
<evidence type="ECO:0000259" key="2">
    <source>
        <dbReference type="PROSITE" id="PS51670"/>
    </source>
</evidence>
<feature type="region of interest" description="Disordered" evidence="1">
    <location>
        <begin position="168"/>
        <end position="216"/>
    </location>
</feature>
<evidence type="ECO:0000256" key="1">
    <source>
        <dbReference type="SAM" id="MobiDB-lite"/>
    </source>
</evidence>
<feature type="domain" description="ShKT" evidence="2">
    <location>
        <begin position="131"/>
        <end position="164"/>
    </location>
</feature>
<keyword evidence="4" id="KW-1185">Reference proteome</keyword>
<organism evidence="3 4">
    <name type="scientific">Prymnesium parvum</name>
    <name type="common">Toxic golden alga</name>
    <dbReference type="NCBI Taxonomy" id="97485"/>
    <lineage>
        <taxon>Eukaryota</taxon>
        <taxon>Haptista</taxon>
        <taxon>Haptophyta</taxon>
        <taxon>Prymnesiophyceae</taxon>
        <taxon>Prymnesiales</taxon>
        <taxon>Prymnesiaceae</taxon>
        <taxon>Prymnesium</taxon>
    </lineage>
</organism>
<feature type="domain" description="ShKT" evidence="2">
    <location>
        <begin position="31"/>
        <end position="64"/>
    </location>
</feature>
<comment type="caution">
    <text evidence="3">The sequence shown here is derived from an EMBL/GenBank/DDBJ whole genome shotgun (WGS) entry which is preliminary data.</text>
</comment>
<dbReference type="AlphaFoldDB" id="A0AB34IK95"/>
<feature type="compositionally biased region" description="Low complexity" evidence="1">
    <location>
        <begin position="307"/>
        <end position="317"/>
    </location>
</feature>